<feature type="non-terminal residue" evidence="1">
    <location>
        <position position="66"/>
    </location>
</feature>
<organism evidence="1 2">
    <name type="scientific">Sphaeroforma arctica JP610</name>
    <dbReference type="NCBI Taxonomy" id="667725"/>
    <lineage>
        <taxon>Eukaryota</taxon>
        <taxon>Ichthyosporea</taxon>
        <taxon>Ichthyophonida</taxon>
        <taxon>Sphaeroforma</taxon>
    </lineage>
</organism>
<reference evidence="1 2" key="1">
    <citation type="submission" date="2011-02" db="EMBL/GenBank/DDBJ databases">
        <title>The Genome Sequence of Sphaeroforma arctica JP610.</title>
        <authorList>
            <consortium name="The Broad Institute Genome Sequencing Platform"/>
            <person name="Russ C."/>
            <person name="Cuomo C."/>
            <person name="Young S.K."/>
            <person name="Zeng Q."/>
            <person name="Gargeya S."/>
            <person name="Alvarado L."/>
            <person name="Berlin A."/>
            <person name="Chapman S.B."/>
            <person name="Chen Z."/>
            <person name="Freedman E."/>
            <person name="Gellesch M."/>
            <person name="Goldberg J."/>
            <person name="Griggs A."/>
            <person name="Gujja S."/>
            <person name="Heilman E."/>
            <person name="Heiman D."/>
            <person name="Howarth C."/>
            <person name="Mehta T."/>
            <person name="Neiman D."/>
            <person name="Pearson M."/>
            <person name="Roberts A."/>
            <person name="Saif S."/>
            <person name="Shea T."/>
            <person name="Shenoy N."/>
            <person name="Sisk P."/>
            <person name="Stolte C."/>
            <person name="Sykes S."/>
            <person name="White J."/>
            <person name="Yandava C."/>
            <person name="Burger G."/>
            <person name="Gray M.W."/>
            <person name="Holland P.W.H."/>
            <person name="King N."/>
            <person name="Lang F.B.F."/>
            <person name="Roger A.J."/>
            <person name="Ruiz-Trillo I."/>
            <person name="Haas B."/>
            <person name="Nusbaum C."/>
            <person name="Birren B."/>
        </authorList>
    </citation>
    <scope>NUCLEOTIDE SEQUENCE [LARGE SCALE GENOMIC DNA]</scope>
    <source>
        <strain evidence="1 2">JP610</strain>
    </source>
</reference>
<gene>
    <name evidence="1" type="ORF">SARC_16501</name>
</gene>
<dbReference type="RefSeq" id="XP_014144871.1">
    <property type="nucleotide sequence ID" value="XM_014289396.1"/>
</dbReference>
<accession>A0A0L0F2X5</accession>
<evidence type="ECO:0000313" key="1">
    <source>
        <dbReference type="EMBL" id="KNC70969.1"/>
    </source>
</evidence>
<dbReference type="Proteomes" id="UP000054560">
    <property type="component" value="Unassembled WGS sequence"/>
</dbReference>
<keyword evidence="2" id="KW-1185">Reference proteome</keyword>
<protein>
    <submittedName>
        <fullName evidence="1">Uncharacterized protein</fullName>
    </submittedName>
</protein>
<name>A0A0L0F2X5_9EUKA</name>
<evidence type="ECO:0000313" key="2">
    <source>
        <dbReference type="Proteomes" id="UP000054560"/>
    </source>
</evidence>
<dbReference type="EMBL" id="KQ249820">
    <property type="protein sequence ID" value="KNC70969.1"/>
    <property type="molecule type" value="Genomic_DNA"/>
</dbReference>
<dbReference type="GeneID" id="25917005"/>
<sequence length="66" mass="7587">MPNTTPFLQKVQSLSANAKVVDISQRYAKPANPQEPIIHQSARHALIEDRLKMFDLAKDWKRLTDN</sequence>
<proteinExistence type="predicted"/>
<dbReference type="AlphaFoldDB" id="A0A0L0F2X5"/>